<dbReference type="EMBL" id="JAMZED010000039">
    <property type="protein sequence ID" value="MCR6505781.1"/>
    <property type="molecule type" value="Genomic_DNA"/>
</dbReference>
<keyword evidence="1" id="KW-0732">Signal</keyword>
<protein>
    <recommendedName>
        <fullName evidence="4">Fibronectin type-III domain-containing protein</fullName>
    </recommendedName>
</protein>
<dbReference type="AlphaFoldDB" id="A0A9X2NV98"/>
<gene>
    <name evidence="2" type="ORF">M1B79_14190</name>
</gene>
<comment type="caution">
    <text evidence="2">The sequence shown here is derived from an EMBL/GenBank/DDBJ whole genome shotgun (WGS) entry which is preliminary data.</text>
</comment>
<keyword evidence="3" id="KW-1185">Reference proteome</keyword>
<dbReference type="Proteomes" id="UP001143192">
    <property type="component" value="Unassembled WGS sequence"/>
</dbReference>
<organism evidence="2 3">
    <name type="scientific">Bacteroides muris</name>
    <name type="common">ex Fokt et al. 2023</name>
    <dbReference type="NCBI Taxonomy" id="2937417"/>
    <lineage>
        <taxon>Bacteria</taxon>
        <taxon>Pseudomonadati</taxon>
        <taxon>Bacteroidota</taxon>
        <taxon>Bacteroidia</taxon>
        <taxon>Bacteroidales</taxon>
        <taxon>Bacteroidaceae</taxon>
        <taxon>Bacteroides</taxon>
    </lineage>
</organism>
<dbReference type="PROSITE" id="PS51257">
    <property type="entry name" value="PROKAR_LIPOPROTEIN"/>
    <property type="match status" value="1"/>
</dbReference>
<feature type="signal peptide" evidence="1">
    <location>
        <begin position="1"/>
        <end position="21"/>
    </location>
</feature>
<dbReference type="RefSeq" id="WP_257932137.1">
    <property type="nucleotide sequence ID" value="NZ_JAMZED010000039.1"/>
</dbReference>
<name>A0A9X2NV98_9BACE</name>
<reference evidence="2" key="2">
    <citation type="submission" date="2022-04" db="EMBL/GenBank/DDBJ databases">
        <authorList>
            <person name="Fokt H."/>
            <person name="Baines J."/>
        </authorList>
    </citation>
    <scope>NUCLEOTIDE SEQUENCE</scope>
    <source>
        <strain evidence="2">KH365_2</strain>
    </source>
</reference>
<evidence type="ECO:0000256" key="1">
    <source>
        <dbReference type="SAM" id="SignalP"/>
    </source>
</evidence>
<accession>A0A9X2NV98</accession>
<evidence type="ECO:0000313" key="2">
    <source>
        <dbReference type="EMBL" id="MCR6505781.1"/>
    </source>
</evidence>
<proteinExistence type="predicted"/>
<sequence>MKKISIIACMICALMTTSCVTDDTLEDTRVMDVEIPAISLNDVTVVKYDATFNITLNTSGNPAVREYGVMISQEAEPTTENSTIMTADKAESTASIKATFNPGTTYYVCAYALTANRLVTSDVKSFTTDSHPLGAFIGKKTLTGESYYEETLNSIQVTLSSDENDESVLYLSGLASEAGVSLVLERVKLVFDLDNNTVVIPDGQIVQESNYGAYRYVGLDNQGAPVTGDIVGRIENGAIHFDGLAALIVQGGNSGLPHWLYYDITVQ</sequence>
<feature type="chain" id="PRO_5040846876" description="Fibronectin type-III domain-containing protein" evidence="1">
    <location>
        <begin position="22"/>
        <end position="267"/>
    </location>
</feature>
<reference evidence="2" key="1">
    <citation type="journal article" date="2022" name="Arch. Microbiol.">
        <title>Bacteroides muris sp. nov. isolated from the cecum of wild-derived house mice.</title>
        <authorList>
            <person name="Fokt H."/>
            <person name="Unni R."/>
            <person name="Repnik U."/>
            <person name="Schmitz R.A."/>
            <person name="Bramkamp M."/>
            <person name="Baines J.F."/>
            <person name="Unterweger D."/>
        </authorList>
    </citation>
    <scope>NUCLEOTIDE SEQUENCE</scope>
    <source>
        <strain evidence="2">KH365_2</strain>
    </source>
</reference>
<evidence type="ECO:0000313" key="3">
    <source>
        <dbReference type="Proteomes" id="UP001143192"/>
    </source>
</evidence>
<evidence type="ECO:0008006" key="4">
    <source>
        <dbReference type="Google" id="ProtNLM"/>
    </source>
</evidence>